<dbReference type="AlphaFoldDB" id="A0A494X6B0"/>
<keyword evidence="3" id="KW-1185">Reference proteome</keyword>
<dbReference type="EMBL" id="RBZV01000019">
    <property type="protein sequence ID" value="RKP43519.1"/>
    <property type="molecule type" value="Genomic_DNA"/>
</dbReference>
<evidence type="ECO:0000313" key="2">
    <source>
        <dbReference type="EMBL" id="RKP43519.1"/>
    </source>
</evidence>
<comment type="caution">
    <text evidence="2">The sequence shown here is derived from an EMBL/GenBank/DDBJ whole genome shotgun (WGS) entry which is preliminary data.</text>
</comment>
<evidence type="ECO:0000256" key="1">
    <source>
        <dbReference type="SAM" id="MobiDB-lite"/>
    </source>
</evidence>
<reference evidence="2 3" key="1">
    <citation type="submission" date="2018-10" db="EMBL/GenBank/DDBJ databases">
        <title>Paraburkholderia sp. 7MK8-2, isolated from soil.</title>
        <authorList>
            <person name="Gao Z.-H."/>
            <person name="Qiu L.-H."/>
        </authorList>
    </citation>
    <scope>NUCLEOTIDE SEQUENCE [LARGE SCALE GENOMIC DNA]</scope>
    <source>
        <strain evidence="2 3">7MK8-2</strain>
    </source>
</reference>
<name>A0A494X6B0_9BURK</name>
<proteinExistence type="predicted"/>
<protein>
    <submittedName>
        <fullName evidence="2">Uncharacterized protein</fullName>
    </submittedName>
</protein>
<gene>
    <name evidence="2" type="ORF">D7S89_25760</name>
</gene>
<sequence>MFPPRADIQVGDIYLNCLASLADADLNENKAKRRFMPTALWVATVPGMLDDGLHKQGYLSTNYRSRVQLPRMPIPADKDTSASDNGSTSNGADTSGKAAVVADGGQPASDITTQKGAQAVAKHGKRSVASANLRVPASATGTPNNPQDGIFLSRTLTRAMPVSLPEFFSVSATQAQASAIVPLPTILANLGVSASAVDQIQISVPSAESYGLPAATMIKALNEWKSGRSSANAPPAADVQPVIEELIARKGAADSYCPYG</sequence>
<organism evidence="2 3">
    <name type="scientific">Trinickia fusca</name>
    <dbReference type="NCBI Taxonomy" id="2419777"/>
    <lineage>
        <taxon>Bacteria</taxon>
        <taxon>Pseudomonadati</taxon>
        <taxon>Pseudomonadota</taxon>
        <taxon>Betaproteobacteria</taxon>
        <taxon>Burkholderiales</taxon>
        <taxon>Burkholderiaceae</taxon>
        <taxon>Trinickia</taxon>
    </lineage>
</organism>
<accession>A0A494X6B0</accession>
<feature type="compositionally biased region" description="Polar residues" evidence="1">
    <location>
        <begin position="82"/>
        <end position="93"/>
    </location>
</feature>
<dbReference type="Proteomes" id="UP000280434">
    <property type="component" value="Unassembled WGS sequence"/>
</dbReference>
<evidence type="ECO:0000313" key="3">
    <source>
        <dbReference type="Proteomes" id="UP000280434"/>
    </source>
</evidence>
<feature type="region of interest" description="Disordered" evidence="1">
    <location>
        <begin position="73"/>
        <end position="126"/>
    </location>
</feature>